<dbReference type="PANTHER" id="PTHR47366">
    <property type="entry name" value="TWO-ON-TWO HEMOGLOBIN-3"/>
    <property type="match status" value="1"/>
</dbReference>
<evidence type="ECO:0000256" key="1">
    <source>
        <dbReference type="ARBA" id="ARBA00022448"/>
    </source>
</evidence>
<gene>
    <name evidence="6" type="ORF">AS033_06740</name>
    <name evidence="7" type="ORF">RSA11_00930</name>
</gene>
<dbReference type="GO" id="GO:0046872">
    <property type="term" value="F:metal ion binding"/>
    <property type="evidence" value="ECO:0007669"/>
    <property type="project" value="UniProtKB-KW"/>
</dbReference>
<dbReference type="InterPro" id="IPR009050">
    <property type="entry name" value="Globin-like_sf"/>
</dbReference>
<reference evidence="6 8" key="1">
    <citation type="journal article" date="2015" name="Int. J. Syst. Evol. Microbiol.">
        <title>Exiguobacterium enclense sp. nov., isolated from sediment.</title>
        <authorList>
            <person name="Dastager S.G."/>
            <person name="Mawlankar R."/>
            <person name="Sonalkar V.V."/>
            <person name="Thorat M.N."/>
            <person name="Mual P."/>
            <person name="Verma A."/>
            <person name="Krishnamurthi S."/>
            <person name="Tang S.K."/>
            <person name="Li W.J."/>
        </authorList>
    </citation>
    <scope>NUCLEOTIDE SEQUENCE [LARGE SCALE GENOMIC DNA]</scope>
    <source>
        <strain evidence="6 8">NIO-1109</strain>
    </source>
</reference>
<dbReference type="AlphaFoldDB" id="A0A0V8GFN2"/>
<evidence type="ECO:0000256" key="5">
    <source>
        <dbReference type="ARBA" id="ARBA00034496"/>
    </source>
</evidence>
<evidence type="ECO:0000313" key="9">
    <source>
        <dbReference type="Proteomes" id="UP000072605"/>
    </source>
</evidence>
<protein>
    <submittedName>
        <fullName evidence="6">Globin</fullName>
    </submittedName>
</protein>
<keyword evidence="4" id="KW-0408">Iron</keyword>
<dbReference type="GO" id="GO:0005344">
    <property type="term" value="F:oxygen carrier activity"/>
    <property type="evidence" value="ECO:0007669"/>
    <property type="project" value="InterPro"/>
</dbReference>
<accession>A0A0V8GFN2</accession>
<sequence length="125" mass="14406">MSLYETIGGEHVLTSLVRSFYHQVYHDSLLRPLFPDDRQRVEQAQLVFLTQLTGGPRDPDQPPASLAMIHRLLPIQKEHAIRWLELMEVAALDTIPNEEARLQLLDRLRIGAMNVLRVCEAHQMD</sequence>
<dbReference type="OrthoDB" id="9790913at2"/>
<dbReference type="Gene3D" id="1.10.490.10">
    <property type="entry name" value="Globins"/>
    <property type="match status" value="1"/>
</dbReference>
<dbReference type="InterPro" id="IPR012292">
    <property type="entry name" value="Globin/Proto"/>
</dbReference>
<reference evidence="7 9" key="2">
    <citation type="journal article" date="2016" name="Front. Microbiol.">
        <title>Genomic Resource of Rice Seed Associated Bacteria.</title>
        <authorList>
            <person name="Midha S."/>
            <person name="Bansal K."/>
            <person name="Sharma S."/>
            <person name="Kumar N."/>
            <person name="Patil P.P."/>
            <person name="Chaudhry V."/>
            <person name="Patil P.B."/>
        </authorList>
    </citation>
    <scope>NUCLEOTIDE SEQUENCE [LARGE SCALE GENOMIC DNA]</scope>
    <source>
        <strain evidence="7 9">RSA11</strain>
    </source>
</reference>
<evidence type="ECO:0000256" key="4">
    <source>
        <dbReference type="ARBA" id="ARBA00023004"/>
    </source>
</evidence>
<evidence type="ECO:0000256" key="3">
    <source>
        <dbReference type="ARBA" id="ARBA00022723"/>
    </source>
</evidence>
<evidence type="ECO:0000313" key="8">
    <source>
        <dbReference type="Proteomes" id="UP000053797"/>
    </source>
</evidence>
<dbReference type="EMBL" id="LNQL01000002">
    <property type="protein sequence ID" value="KSU49069.1"/>
    <property type="molecule type" value="Genomic_DNA"/>
</dbReference>
<proteinExistence type="inferred from homology"/>
<comment type="caution">
    <text evidence="6">The sequence shown here is derived from an EMBL/GenBank/DDBJ whole genome shotgun (WGS) entry which is preliminary data.</text>
</comment>
<dbReference type="Proteomes" id="UP000072605">
    <property type="component" value="Unassembled WGS sequence"/>
</dbReference>
<dbReference type="InterPro" id="IPR001486">
    <property type="entry name" value="Hemoglobin_trunc"/>
</dbReference>
<dbReference type="GO" id="GO:0019825">
    <property type="term" value="F:oxygen binding"/>
    <property type="evidence" value="ECO:0007669"/>
    <property type="project" value="InterPro"/>
</dbReference>
<evidence type="ECO:0000256" key="2">
    <source>
        <dbReference type="ARBA" id="ARBA00022617"/>
    </source>
</evidence>
<evidence type="ECO:0000313" key="6">
    <source>
        <dbReference type="EMBL" id="KSU49069.1"/>
    </source>
</evidence>
<dbReference type="GeneID" id="90835906"/>
<evidence type="ECO:0000313" key="7">
    <source>
        <dbReference type="EMBL" id="KTR28668.1"/>
    </source>
</evidence>
<comment type="similarity">
    <text evidence="5">Belongs to the truncated hemoglobin family. Group II subfamily.</text>
</comment>
<dbReference type="EMBL" id="LDQV01000003">
    <property type="protein sequence ID" value="KTR28668.1"/>
    <property type="molecule type" value="Genomic_DNA"/>
</dbReference>
<dbReference type="Pfam" id="PF01152">
    <property type="entry name" value="Bac_globin"/>
    <property type="match status" value="1"/>
</dbReference>
<dbReference type="GO" id="GO:0020037">
    <property type="term" value="F:heme binding"/>
    <property type="evidence" value="ECO:0007669"/>
    <property type="project" value="InterPro"/>
</dbReference>
<keyword evidence="2" id="KW-0349">Heme</keyword>
<dbReference type="Proteomes" id="UP000053797">
    <property type="component" value="Unassembled WGS sequence"/>
</dbReference>
<name>A0A0V8GFN2_9BACL</name>
<keyword evidence="3" id="KW-0479">Metal-binding</keyword>
<organism evidence="6 8">
    <name type="scientific">Exiguobacterium indicum</name>
    <dbReference type="NCBI Taxonomy" id="296995"/>
    <lineage>
        <taxon>Bacteria</taxon>
        <taxon>Bacillati</taxon>
        <taxon>Bacillota</taxon>
        <taxon>Bacilli</taxon>
        <taxon>Bacillales</taxon>
        <taxon>Bacillales Family XII. Incertae Sedis</taxon>
        <taxon>Exiguobacterium</taxon>
    </lineage>
</organism>
<keyword evidence="1" id="KW-0813">Transport</keyword>
<dbReference type="InterPro" id="IPR044203">
    <property type="entry name" value="GlbO/GLB3-like"/>
</dbReference>
<dbReference type="SUPFAM" id="SSF46458">
    <property type="entry name" value="Globin-like"/>
    <property type="match status" value="1"/>
</dbReference>
<dbReference type="RefSeq" id="WP_035398458.1">
    <property type="nucleotide sequence ID" value="NZ_FMYN01000002.1"/>
</dbReference>